<reference evidence="3" key="1">
    <citation type="journal article" date="2015" name="Nat. Genet.">
        <title>The genome and transcriptome of the zoonotic hookworm Ancylostoma ceylanicum identify infection-specific gene families.</title>
        <authorList>
            <person name="Schwarz E.M."/>
            <person name="Hu Y."/>
            <person name="Antoshechkin I."/>
            <person name="Miller M.M."/>
            <person name="Sternberg P.W."/>
            <person name="Aroian R.V."/>
        </authorList>
    </citation>
    <scope>NUCLEOTIDE SEQUENCE</scope>
    <source>
        <strain evidence="3">HY135</strain>
    </source>
</reference>
<feature type="region of interest" description="Disordered" evidence="1">
    <location>
        <begin position="141"/>
        <end position="167"/>
    </location>
</feature>
<feature type="compositionally biased region" description="Polar residues" evidence="1">
    <location>
        <begin position="145"/>
        <end position="154"/>
    </location>
</feature>
<evidence type="ECO:0000313" key="2">
    <source>
        <dbReference type="EMBL" id="EYB92501.1"/>
    </source>
</evidence>
<comment type="caution">
    <text evidence="2">The sequence shown here is derived from an EMBL/GenBank/DDBJ whole genome shotgun (WGS) entry which is preliminary data.</text>
</comment>
<sequence length="224" mass="24700">MQIPTQKFGRESKKLKNQYIDQFSSATHAEIKDTIPACEYTIYLSAIMPDGKRKAVMEKTIYSKYYPEDQPEYANVLETKASLVKLRGLDSGTSFRIKIRSIYNGVSSQEMIESSFRTEGTPEYDYSYSGEVFTVRTLPPGFNLPTATPSSDYDYSTEDEKEKTKAPVPSTIVMATTSTHATTASEAAKVKPVSSTTQRILTTTAASTSKATTTTLPAVATTKM</sequence>
<proteinExistence type="predicted"/>
<evidence type="ECO:0000256" key="1">
    <source>
        <dbReference type="SAM" id="MobiDB-lite"/>
    </source>
</evidence>
<dbReference type="EMBL" id="JARK01001529">
    <property type="protein sequence ID" value="EYB92501.1"/>
    <property type="molecule type" value="Genomic_DNA"/>
</dbReference>
<dbReference type="Proteomes" id="UP000024635">
    <property type="component" value="Unassembled WGS sequence"/>
</dbReference>
<name>A0A016SQ59_9BILA</name>
<accession>A0A016SQ59</accession>
<protein>
    <submittedName>
        <fullName evidence="2">Uncharacterized protein</fullName>
    </submittedName>
</protein>
<organism evidence="2 3">
    <name type="scientific">Ancylostoma ceylanicum</name>
    <dbReference type="NCBI Taxonomy" id="53326"/>
    <lineage>
        <taxon>Eukaryota</taxon>
        <taxon>Metazoa</taxon>
        <taxon>Ecdysozoa</taxon>
        <taxon>Nematoda</taxon>
        <taxon>Chromadorea</taxon>
        <taxon>Rhabditida</taxon>
        <taxon>Rhabditina</taxon>
        <taxon>Rhabditomorpha</taxon>
        <taxon>Strongyloidea</taxon>
        <taxon>Ancylostomatidae</taxon>
        <taxon>Ancylostomatinae</taxon>
        <taxon>Ancylostoma</taxon>
    </lineage>
</organism>
<dbReference type="OrthoDB" id="8609993at2759"/>
<gene>
    <name evidence="2" type="primary">Acey_s0193.g1397</name>
    <name evidence="2" type="synonym">Acey-C18E9.7</name>
    <name evidence="2" type="ORF">Y032_0193g1397</name>
</gene>
<keyword evidence="3" id="KW-1185">Reference proteome</keyword>
<dbReference type="AlphaFoldDB" id="A0A016SQ59"/>
<evidence type="ECO:0000313" key="3">
    <source>
        <dbReference type="Proteomes" id="UP000024635"/>
    </source>
</evidence>